<reference evidence="2 3" key="1">
    <citation type="journal article" date="2018" name="PLoS Genet.">
        <title>Population sequencing reveals clonal diversity and ancestral inbreeding in the grapevine cultivar Chardonnay.</title>
        <authorList>
            <person name="Roach M.J."/>
            <person name="Johnson D.L."/>
            <person name="Bohlmann J."/>
            <person name="van Vuuren H.J."/>
            <person name="Jones S.J."/>
            <person name="Pretorius I.S."/>
            <person name="Schmidt S.A."/>
            <person name="Borneman A.R."/>
        </authorList>
    </citation>
    <scope>NUCLEOTIDE SEQUENCE [LARGE SCALE GENOMIC DNA]</scope>
    <source>
        <strain evidence="3">cv. Chardonnay</strain>
        <tissue evidence="2">Leaf</tissue>
    </source>
</reference>
<organism evidence="2 3">
    <name type="scientific">Vitis vinifera</name>
    <name type="common">Grape</name>
    <dbReference type="NCBI Taxonomy" id="29760"/>
    <lineage>
        <taxon>Eukaryota</taxon>
        <taxon>Viridiplantae</taxon>
        <taxon>Streptophyta</taxon>
        <taxon>Embryophyta</taxon>
        <taxon>Tracheophyta</taxon>
        <taxon>Spermatophyta</taxon>
        <taxon>Magnoliopsida</taxon>
        <taxon>eudicotyledons</taxon>
        <taxon>Gunneridae</taxon>
        <taxon>Pentapetalae</taxon>
        <taxon>rosids</taxon>
        <taxon>Vitales</taxon>
        <taxon>Vitaceae</taxon>
        <taxon>Viteae</taxon>
        <taxon>Vitis</taxon>
    </lineage>
</organism>
<sequence>MEVAKIRGCRSHLPDWTNNCLKTWSTKMLMEMSATLCHLKLCYFGRLTFQRAEGLVQSEALLTREGGTQKIVSETERKKSVSSSKSRKKGNQKKIDSLAIHAWQLIQRSLERAPRVVNAF</sequence>
<name>A0A438BM37_VITVI</name>
<comment type="caution">
    <text evidence="2">The sequence shown here is derived from an EMBL/GenBank/DDBJ whole genome shotgun (WGS) entry which is preliminary data.</text>
</comment>
<protein>
    <submittedName>
        <fullName evidence="2">Uncharacterized protein</fullName>
    </submittedName>
</protein>
<evidence type="ECO:0000256" key="1">
    <source>
        <dbReference type="SAM" id="MobiDB-lite"/>
    </source>
</evidence>
<dbReference type="AlphaFoldDB" id="A0A438BM37"/>
<accession>A0A438BM37</accession>
<evidence type="ECO:0000313" key="2">
    <source>
        <dbReference type="EMBL" id="RVW11980.1"/>
    </source>
</evidence>
<gene>
    <name evidence="2" type="ORF">CK203_091861</name>
</gene>
<dbReference type="Proteomes" id="UP000288805">
    <property type="component" value="Unassembled WGS sequence"/>
</dbReference>
<evidence type="ECO:0000313" key="3">
    <source>
        <dbReference type="Proteomes" id="UP000288805"/>
    </source>
</evidence>
<feature type="region of interest" description="Disordered" evidence="1">
    <location>
        <begin position="72"/>
        <end position="94"/>
    </location>
</feature>
<dbReference type="EMBL" id="QGNW01002724">
    <property type="protein sequence ID" value="RVW11980.1"/>
    <property type="molecule type" value="Genomic_DNA"/>
</dbReference>
<proteinExistence type="predicted"/>